<evidence type="ECO:0000259" key="1">
    <source>
        <dbReference type="Pfam" id="PF13490"/>
    </source>
</evidence>
<feature type="domain" description="Putative zinc-finger" evidence="1">
    <location>
        <begin position="5"/>
        <end position="39"/>
    </location>
</feature>
<organism evidence="2">
    <name type="scientific">hydrothermal vent metagenome</name>
    <dbReference type="NCBI Taxonomy" id="652676"/>
    <lineage>
        <taxon>unclassified sequences</taxon>
        <taxon>metagenomes</taxon>
        <taxon>ecological metagenomes</taxon>
    </lineage>
</organism>
<name>A0A3B0YCX4_9ZZZZ</name>
<dbReference type="EMBL" id="UOFK01000115">
    <property type="protein sequence ID" value="VAW77291.1"/>
    <property type="molecule type" value="Genomic_DNA"/>
</dbReference>
<accession>A0A3B0YCX4</accession>
<dbReference type="Pfam" id="PF13490">
    <property type="entry name" value="zf-HC2"/>
    <property type="match status" value="1"/>
</dbReference>
<protein>
    <recommendedName>
        <fullName evidence="1">Putative zinc-finger domain-containing protein</fullName>
    </recommendedName>
</protein>
<evidence type="ECO:0000313" key="2">
    <source>
        <dbReference type="EMBL" id="VAW77291.1"/>
    </source>
</evidence>
<proteinExistence type="predicted"/>
<sequence>MKLSCKDVCFMVSESLDRKLSWRERLSIKVHLLMCTACRQMARQMQLLRSASRRRG</sequence>
<gene>
    <name evidence="2" type="ORF">MNBD_GAMMA13-888</name>
</gene>
<dbReference type="InterPro" id="IPR027383">
    <property type="entry name" value="Znf_put"/>
</dbReference>
<feature type="non-terminal residue" evidence="2">
    <location>
        <position position="56"/>
    </location>
</feature>
<dbReference type="AlphaFoldDB" id="A0A3B0YCX4"/>
<reference evidence="2" key="1">
    <citation type="submission" date="2018-06" db="EMBL/GenBank/DDBJ databases">
        <authorList>
            <person name="Zhirakovskaya E."/>
        </authorList>
    </citation>
    <scope>NUCLEOTIDE SEQUENCE</scope>
</reference>